<dbReference type="SUPFAM" id="SSF52317">
    <property type="entry name" value="Class I glutamine amidotransferase-like"/>
    <property type="match status" value="1"/>
</dbReference>
<evidence type="ECO:0000259" key="1">
    <source>
        <dbReference type="Pfam" id="PF01965"/>
    </source>
</evidence>
<dbReference type="GO" id="GO:0006355">
    <property type="term" value="P:regulation of DNA-templated transcription"/>
    <property type="evidence" value="ECO:0007669"/>
    <property type="project" value="TreeGrafter"/>
</dbReference>
<dbReference type="PANTHER" id="PTHR43130:SF2">
    <property type="entry name" value="DJ-1_PFPI DOMAIN-CONTAINING PROTEIN"/>
    <property type="match status" value="1"/>
</dbReference>
<dbReference type="InterPro" id="IPR002818">
    <property type="entry name" value="DJ-1/PfpI"/>
</dbReference>
<evidence type="ECO:0000313" key="2">
    <source>
        <dbReference type="EMBL" id="AUP78788.1"/>
    </source>
</evidence>
<dbReference type="Pfam" id="PF01965">
    <property type="entry name" value="DJ-1_PfpI"/>
    <property type="match status" value="1"/>
</dbReference>
<dbReference type="KEGG" id="fek:C1H87_08780"/>
<sequence>MKIAYILFDDITLLDFIGFYDPIKNIKTKGFIENLSWDLCATKKSIKDSFGLEIVVDKIKPDLSNYDMIVVPGGYGTRELQYNTEFIEWLKTGEHVDYIVSICTGSLLIGAAEFLKGKTATTNFNEYKALEKYCAKVAQTRIVDDKNTITAGAVASSLDLGLYICEKLLGKEKAEEICIGMDYHPKPFEIITVT</sequence>
<evidence type="ECO:0000313" key="3">
    <source>
        <dbReference type="Proteomes" id="UP000235826"/>
    </source>
</evidence>
<keyword evidence="3" id="KW-1185">Reference proteome</keyword>
<protein>
    <submittedName>
        <fullName evidence="2">Thiamine biosynthesis protein ThiJ</fullName>
    </submittedName>
</protein>
<gene>
    <name evidence="2" type="ORF">C1H87_08780</name>
</gene>
<organism evidence="2 3">
    <name type="scientific">Flavivirga eckloniae</name>
    <dbReference type="NCBI Taxonomy" id="1803846"/>
    <lineage>
        <taxon>Bacteria</taxon>
        <taxon>Pseudomonadati</taxon>
        <taxon>Bacteroidota</taxon>
        <taxon>Flavobacteriia</taxon>
        <taxon>Flavobacteriales</taxon>
        <taxon>Flavobacteriaceae</taxon>
        <taxon>Flavivirga</taxon>
    </lineage>
</organism>
<name>A0A2K9PPN4_9FLAO</name>
<dbReference type="Gene3D" id="3.40.50.880">
    <property type="match status" value="1"/>
</dbReference>
<dbReference type="PANTHER" id="PTHR43130">
    <property type="entry name" value="ARAC-FAMILY TRANSCRIPTIONAL REGULATOR"/>
    <property type="match status" value="1"/>
</dbReference>
<feature type="domain" description="DJ-1/PfpI" evidence="1">
    <location>
        <begin position="1"/>
        <end position="166"/>
    </location>
</feature>
<dbReference type="RefSeq" id="WP_102755443.1">
    <property type="nucleotide sequence ID" value="NZ_CP025791.1"/>
</dbReference>
<dbReference type="Proteomes" id="UP000235826">
    <property type="component" value="Chromosome"/>
</dbReference>
<dbReference type="AlphaFoldDB" id="A0A2K9PPN4"/>
<dbReference type="EMBL" id="CP025791">
    <property type="protein sequence ID" value="AUP78788.1"/>
    <property type="molecule type" value="Genomic_DNA"/>
</dbReference>
<accession>A0A2K9PPN4</accession>
<dbReference type="InterPro" id="IPR029062">
    <property type="entry name" value="Class_I_gatase-like"/>
</dbReference>
<dbReference type="OrthoDB" id="9803764at2"/>
<dbReference type="InterPro" id="IPR052158">
    <property type="entry name" value="INH-QAR"/>
</dbReference>
<proteinExistence type="predicted"/>
<dbReference type="CDD" id="cd03139">
    <property type="entry name" value="GATase1_PfpI_2"/>
    <property type="match status" value="1"/>
</dbReference>
<reference evidence="2 3" key="1">
    <citation type="submission" date="2018-01" db="EMBL/GenBank/DDBJ databases">
        <title>Complete genome sequence of Flavivirga eckloniae ECD14 isolated from seaweed Ecklonia cava.</title>
        <authorList>
            <person name="Lee J.H."/>
            <person name="Baik K.S."/>
            <person name="Seong C.N."/>
        </authorList>
    </citation>
    <scope>NUCLEOTIDE SEQUENCE [LARGE SCALE GENOMIC DNA]</scope>
    <source>
        <strain evidence="2 3">ECD14</strain>
    </source>
</reference>